<dbReference type="SUPFAM" id="SSF103481">
    <property type="entry name" value="Multidrug resistance efflux transporter EmrE"/>
    <property type="match status" value="2"/>
</dbReference>
<comment type="similarity">
    <text evidence="2 6">Belongs to the drug/metabolite transporter (DMT) superfamily. Plant drug/metabolite exporter (P-DME) (TC 2.A.7.4) family.</text>
</comment>
<dbReference type="Pfam" id="PF00892">
    <property type="entry name" value="EamA"/>
    <property type="match status" value="2"/>
</dbReference>
<evidence type="ECO:0000256" key="4">
    <source>
        <dbReference type="ARBA" id="ARBA00022989"/>
    </source>
</evidence>
<feature type="transmembrane region" description="Helical" evidence="6">
    <location>
        <begin position="176"/>
        <end position="197"/>
    </location>
</feature>
<protein>
    <recommendedName>
        <fullName evidence="6">WAT1-related protein</fullName>
    </recommendedName>
</protein>
<feature type="transmembrane region" description="Helical" evidence="6">
    <location>
        <begin position="144"/>
        <end position="164"/>
    </location>
</feature>
<gene>
    <name evidence="9" type="ORF">J5N97_003284</name>
</gene>
<keyword evidence="3 6" id="KW-0812">Transmembrane</keyword>
<comment type="caution">
    <text evidence="9">The sequence shown here is derived from an EMBL/GenBank/DDBJ whole genome shotgun (WGS) entry which is preliminary data.</text>
</comment>
<feature type="transmembrane region" description="Helical" evidence="6">
    <location>
        <begin position="241"/>
        <end position="261"/>
    </location>
</feature>
<reference evidence="9" key="2">
    <citation type="journal article" date="2022" name="Hortic Res">
        <title>The genome of Dioscorea zingiberensis sheds light on the biosynthesis, origin and evolution of the medicinally important diosgenin saponins.</title>
        <authorList>
            <person name="Li Y."/>
            <person name="Tan C."/>
            <person name="Li Z."/>
            <person name="Guo J."/>
            <person name="Li S."/>
            <person name="Chen X."/>
            <person name="Wang C."/>
            <person name="Dai X."/>
            <person name="Yang H."/>
            <person name="Song W."/>
            <person name="Hou L."/>
            <person name="Xu J."/>
            <person name="Tong Z."/>
            <person name="Xu A."/>
            <person name="Yuan X."/>
            <person name="Wang W."/>
            <person name="Yang Q."/>
            <person name="Chen L."/>
            <person name="Sun Z."/>
            <person name="Wang K."/>
            <person name="Pan B."/>
            <person name="Chen J."/>
            <person name="Bao Y."/>
            <person name="Liu F."/>
            <person name="Qi X."/>
            <person name="Gang D.R."/>
            <person name="Wen J."/>
            <person name="Li J."/>
        </authorList>
    </citation>
    <scope>NUCLEOTIDE SEQUENCE</scope>
    <source>
        <strain evidence="9">Dzin_1.0</strain>
    </source>
</reference>
<keyword evidence="5 6" id="KW-0472">Membrane</keyword>
<keyword evidence="10" id="KW-1185">Reference proteome</keyword>
<proteinExistence type="inferred from homology"/>
<evidence type="ECO:0000256" key="6">
    <source>
        <dbReference type="RuleBase" id="RU363077"/>
    </source>
</evidence>
<evidence type="ECO:0000256" key="5">
    <source>
        <dbReference type="ARBA" id="ARBA00023136"/>
    </source>
</evidence>
<evidence type="ECO:0000256" key="7">
    <source>
        <dbReference type="SAM" id="MobiDB-lite"/>
    </source>
</evidence>
<dbReference type="Proteomes" id="UP001085076">
    <property type="component" value="Miscellaneous, Linkage group lg01"/>
</dbReference>
<sequence>MVFVVYRQAIATLVLVPTSILSRRGKIDHLALGIKGFSLVFIAALIGATLNQYLYYKGLDLSSSSMATAMTNLIPAVTFLMALFFGMEKVKVTSLRGMAKVFGTLICVGGAMCMAMYKGPTLLNLQMRQILSLNSLLQSMKDSWMIGCLFLMGSTCCWSFWLILQVPICKNYLDPLSLSVWMCFLSTIQSAILTLLLESNLSAWKIRSVFELGCCLFAGVFGSGVTFYLQSWSITIRGPLFSALFNPLSTVMTTILGVLLLKEKLRFGSLIGGIAVVSGLYIVLWGKANEYKKKSEPELKDDSAVMPISMESEPDVPENNLSEPLLVGGQDDIENQVKV</sequence>
<feature type="region of interest" description="Disordered" evidence="7">
    <location>
        <begin position="302"/>
        <end position="339"/>
    </location>
</feature>
<dbReference type="PANTHER" id="PTHR31218">
    <property type="entry name" value="WAT1-RELATED PROTEIN"/>
    <property type="match status" value="1"/>
</dbReference>
<feature type="transmembrane region" description="Helical" evidence="6">
    <location>
        <begin position="34"/>
        <end position="54"/>
    </location>
</feature>
<dbReference type="OrthoDB" id="1728340at2759"/>
<keyword evidence="4 6" id="KW-1133">Transmembrane helix</keyword>
<feature type="transmembrane region" description="Helical" evidence="6">
    <location>
        <begin position="209"/>
        <end position="229"/>
    </location>
</feature>
<evidence type="ECO:0000256" key="1">
    <source>
        <dbReference type="ARBA" id="ARBA00004141"/>
    </source>
</evidence>
<feature type="domain" description="EamA" evidence="8">
    <location>
        <begin position="3"/>
        <end position="107"/>
    </location>
</feature>
<comment type="subcellular location">
    <subcellularLocation>
        <location evidence="1 6">Membrane</location>
        <topology evidence="1 6">Multi-pass membrane protein</topology>
    </subcellularLocation>
</comment>
<evidence type="ECO:0000313" key="9">
    <source>
        <dbReference type="EMBL" id="KAJ0984928.1"/>
    </source>
</evidence>
<evidence type="ECO:0000313" key="10">
    <source>
        <dbReference type="Proteomes" id="UP001085076"/>
    </source>
</evidence>
<feature type="transmembrane region" description="Helical" evidence="6">
    <location>
        <begin position="97"/>
        <end position="117"/>
    </location>
</feature>
<dbReference type="GO" id="GO:0022857">
    <property type="term" value="F:transmembrane transporter activity"/>
    <property type="evidence" value="ECO:0007669"/>
    <property type="project" value="InterPro"/>
</dbReference>
<dbReference type="InterPro" id="IPR030184">
    <property type="entry name" value="WAT1-related"/>
</dbReference>
<feature type="transmembrane region" description="Helical" evidence="6">
    <location>
        <begin position="66"/>
        <end position="85"/>
    </location>
</feature>
<dbReference type="GO" id="GO:0016020">
    <property type="term" value="C:membrane"/>
    <property type="evidence" value="ECO:0007669"/>
    <property type="project" value="UniProtKB-SubCell"/>
</dbReference>
<reference evidence="9" key="1">
    <citation type="submission" date="2021-03" db="EMBL/GenBank/DDBJ databases">
        <authorList>
            <person name="Li Z."/>
            <person name="Yang C."/>
        </authorList>
    </citation>
    <scope>NUCLEOTIDE SEQUENCE</scope>
    <source>
        <strain evidence="9">Dzin_1.0</strain>
        <tissue evidence="9">Leaf</tissue>
    </source>
</reference>
<evidence type="ECO:0000256" key="3">
    <source>
        <dbReference type="ARBA" id="ARBA00022692"/>
    </source>
</evidence>
<dbReference type="AlphaFoldDB" id="A0A9D5D4F0"/>
<feature type="transmembrane region" description="Helical" evidence="6">
    <location>
        <begin position="267"/>
        <end position="286"/>
    </location>
</feature>
<organism evidence="9 10">
    <name type="scientific">Dioscorea zingiberensis</name>
    <dbReference type="NCBI Taxonomy" id="325984"/>
    <lineage>
        <taxon>Eukaryota</taxon>
        <taxon>Viridiplantae</taxon>
        <taxon>Streptophyta</taxon>
        <taxon>Embryophyta</taxon>
        <taxon>Tracheophyta</taxon>
        <taxon>Spermatophyta</taxon>
        <taxon>Magnoliopsida</taxon>
        <taxon>Liliopsida</taxon>
        <taxon>Dioscoreales</taxon>
        <taxon>Dioscoreaceae</taxon>
        <taxon>Dioscorea</taxon>
    </lineage>
</organism>
<accession>A0A9D5D4F0</accession>
<name>A0A9D5D4F0_9LILI</name>
<dbReference type="InterPro" id="IPR000620">
    <property type="entry name" value="EamA_dom"/>
</dbReference>
<feature type="domain" description="EamA" evidence="8">
    <location>
        <begin position="145"/>
        <end position="284"/>
    </location>
</feature>
<evidence type="ECO:0000259" key="8">
    <source>
        <dbReference type="Pfam" id="PF00892"/>
    </source>
</evidence>
<dbReference type="EMBL" id="JAGGNH010000001">
    <property type="protein sequence ID" value="KAJ0984928.1"/>
    <property type="molecule type" value="Genomic_DNA"/>
</dbReference>
<dbReference type="InterPro" id="IPR037185">
    <property type="entry name" value="EmrE-like"/>
</dbReference>
<evidence type="ECO:0000256" key="2">
    <source>
        <dbReference type="ARBA" id="ARBA00007635"/>
    </source>
</evidence>